<dbReference type="RefSeq" id="WP_015827114.1">
    <property type="nucleotide sequence ID" value="NC_012982.1"/>
</dbReference>
<keyword evidence="6" id="KW-1133">Transmembrane helix</keyword>
<dbReference type="PANTHER" id="PTHR47870">
    <property type="entry name" value="CYTOCHROME C-TYPE BIOGENESIS PROTEIN CCMH"/>
    <property type="match status" value="1"/>
</dbReference>
<dbReference type="Gene3D" id="1.25.40.10">
    <property type="entry name" value="Tetratricopeptide repeat domain"/>
    <property type="match status" value="1"/>
</dbReference>
<feature type="transmembrane region" description="Helical" evidence="6">
    <location>
        <begin position="25"/>
        <end position="42"/>
    </location>
</feature>
<gene>
    <name evidence="8" type="ordered locus">Hbal_1272</name>
</gene>
<evidence type="ECO:0000259" key="7">
    <source>
        <dbReference type="Pfam" id="PF23914"/>
    </source>
</evidence>
<dbReference type="Proteomes" id="UP000002745">
    <property type="component" value="Chromosome"/>
</dbReference>
<dbReference type="InterPro" id="IPR019734">
    <property type="entry name" value="TPR_rpt"/>
</dbReference>
<dbReference type="PANTHER" id="PTHR47870:SF1">
    <property type="entry name" value="CYTOCHROME C-TYPE BIOGENESIS PROTEIN CCMH"/>
    <property type="match status" value="1"/>
</dbReference>
<sequence>MLHIFIGIIVGLGLAYWVGNTWRMRAGVLIAMTIAVTCYGFIGSPSIGDRPLHQRLDEMRKMEPKDISGDQWIALLQQRAKVDPEDPQSHKFIGDILMQQGKPDEALRAYQSALRRDPKFVDVLTPMADALVAQQGGRVTEQAQQIYIAAFSANTADVKAAFMPGMRFWLDGDRDGARDWWAQAQSMMPEGSPEAMELKSQVDLLQQAMANVARQKEEMTDDIASENEDNPSEKD</sequence>
<dbReference type="GO" id="GO:0005886">
    <property type="term" value="C:plasma membrane"/>
    <property type="evidence" value="ECO:0007669"/>
    <property type="project" value="TreeGrafter"/>
</dbReference>
<dbReference type="InterPro" id="IPR051263">
    <property type="entry name" value="C-type_cytochrome_biogenesis"/>
</dbReference>
<proteinExistence type="predicted"/>
<feature type="compositionally biased region" description="Acidic residues" evidence="5">
    <location>
        <begin position="219"/>
        <end position="235"/>
    </location>
</feature>
<dbReference type="AlphaFoldDB" id="C6XIL9"/>
<dbReference type="eggNOG" id="COG4235">
    <property type="taxonomic scope" value="Bacteria"/>
</dbReference>
<keyword evidence="6" id="KW-0472">Membrane</keyword>
<dbReference type="EMBL" id="CP001678">
    <property type="protein sequence ID" value="ACT58964.1"/>
    <property type="molecule type" value="Genomic_DNA"/>
</dbReference>
<feature type="domain" description="Cytochrome c-type biogenesis protein H TPR" evidence="7">
    <location>
        <begin position="75"/>
        <end position="194"/>
    </location>
</feature>
<dbReference type="STRING" id="582402.Hbal_1272"/>
<keyword evidence="9" id="KW-1185">Reference proteome</keyword>
<protein>
    <submittedName>
        <fullName evidence="8">TPR repeat-containing protein</fullName>
    </submittedName>
</protein>
<evidence type="ECO:0000256" key="3">
    <source>
        <dbReference type="ARBA" id="ARBA00022803"/>
    </source>
</evidence>
<dbReference type="PROSITE" id="PS50005">
    <property type="entry name" value="TPR"/>
    <property type="match status" value="1"/>
</dbReference>
<dbReference type="SMART" id="SM00028">
    <property type="entry name" value="TPR"/>
    <property type="match status" value="1"/>
</dbReference>
<feature type="region of interest" description="Disordered" evidence="5">
    <location>
        <begin position="213"/>
        <end position="235"/>
    </location>
</feature>
<dbReference type="GO" id="GO:0017004">
    <property type="term" value="P:cytochrome complex assembly"/>
    <property type="evidence" value="ECO:0007669"/>
    <property type="project" value="UniProtKB-KW"/>
</dbReference>
<evidence type="ECO:0000313" key="8">
    <source>
        <dbReference type="EMBL" id="ACT58964.1"/>
    </source>
</evidence>
<dbReference type="KEGG" id="hba:Hbal_1272"/>
<dbReference type="InterPro" id="IPR011990">
    <property type="entry name" value="TPR-like_helical_dom_sf"/>
</dbReference>
<dbReference type="InterPro" id="IPR056413">
    <property type="entry name" value="TPR_CcmH_CycH"/>
</dbReference>
<evidence type="ECO:0000256" key="4">
    <source>
        <dbReference type="PROSITE-ProRule" id="PRU00339"/>
    </source>
</evidence>
<reference evidence="9" key="1">
    <citation type="journal article" date="2011" name="J. Bacteriol.">
        <title>Genome sequences of eight morphologically diverse alphaproteobacteria.</title>
        <authorList>
            <consortium name="US DOE Joint Genome Institute"/>
            <person name="Brown P.J."/>
            <person name="Kysela D.T."/>
            <person name="Buechlein A."/>
            <person name="Hemmerich C."/>
            <person name="Brun Y.V."/>
        </authorList>
    </citation>
    <scope>NUCLEOTIDE SEQUENCE [LARGE SCALE GENOMIC DNA]</scope>
    <source>
        <strain evidence="9">ATCC 49814 / DSM 5838 / IFAM 1418</strain>
    </source>
</reference>
<dbReference type="Pfam" id="PF23914">
    <property type="entry name" value="TPR_CcmH_CycH"/>
    <property type="match status" value="1"/>
</dbReference>
<dbReference type="SUPFAM" id="SSF48452">
    <property type="entry name" value="TPR-like"/>
    <property type="match status" value="1"/>
</dbReference>
<evidence type="ECO:0000256" key="5">
    <source>
        <dbReference type="SAM" id="MobiDB-lite"/>
    </source>
</evidence>
<evidence type="ECO:0000313" key="9">
    <source>
        <dbReference type="Proteomes" id="UP000002745"/>
    </source>
</evidence>
<keyword evidence="3 4" id="KW-0802">TPR repeat</keyword>
<organism evidence="8 9">
    <name type="scientific">Hirschia baltica (strain ATCC 49814 / DSM 5838 / IFAM 1418)</name>
    <dbReference type="NCBI Taxonomy" id="582402"/>
    <lineage>
        <taxon>Bacteria</taxon>
        <taxon>Pseudomonadati</taxon>
        <taxon>Pseudomonadota</taxon>
        <taxon>Alphaproteobacteria</taxon>
        <taxon>Hyphomonadales</taxon>
        <taxon>Hyphomonadaceae</taxon>
        <taxon>Hirschia</taxon>
    </lineage>
</organism>
<evidence type="ECO:0000256" key="1">
    <source>
        <dbReference type="ARBA" id="ARBA00022737"/>
    </source>
</evidence>
<dbReference type="OrthoDB" id="7631440at2"/>
<evidence type="ECO:0000256" key="2">
    <source>
        <dbReference type="ARBA" id="ARBA00022748"/>
    </source>
</evidence>
<feature type="repeat" description="TPR" evidence="4">
    <location>
        <begin position="87"/>
        <end position="120"/>
    </location>
</feature>
<dbReference type="HOGENOM" id="CLU_1178922_0_0_5"/>
<keyword evidence="1" id="KW-0677">Repeat</keyword>
<name>C6XIL9_HIRBI</name>
<keyword evidence="6" id="KW-0812">Transmembrane</keyword>
<evidence type="ECO:0000256" key="6">
    <source>
        <dbReference type="SAM" id="Phobius"/>
    </source>
</evidence>
<keyword evidence="2" id="KW-0201">Cytochrome c-type biogenesis</keyword>
<accession>C6XIL9</accession>